<evidence type="ECO:0000256" key="1">
    <source>
        <dbReference type="SAM" id="MobiDB-lite"/>
    </source>
</evidence>
<gene>
    <name evidence="2" type="ORF">EN45_046410</name>
</gene>
<evidence type="ECO:0000313" key="2">
    <source>
        <dbReference type="EMBL" id="KZN94444.1"/>
    </source>
</evidence>
<dbReference type="Proteomes" id="UP000076449">
    <property type="component" value="Chromosome I"/>
</dbReference>
<organism evidence="2">
    <name type="scientific">Penicillium chrysogenum</name>
    <name type="common">Penicillium notatum</name>
    <dbReference type="NCBI Taxonomy" id="5076"/>
    <lineage>
        <taxon>Eukaryota</taxon>
        <taxon>Fungi</taxon>
        <taxon>Dikarya</taxon>
        <taxon>Ascomycota</taxon>
        <taxon>Pezizomycotina</taxon>
        <taxon>Eurotiomycetes</taxon>
        <taxon>Eurotiomycetidae</taxon>
        <taxon>Eurotiales</taxon>
        <taxon>Aspergillaceae</taxon>
        <taxon>Penicillium</taxon>
        <taxon>Penicillium chrysogenum species complex</taxon>
    </lineage>
</organism>
<dbReference type="EMBL" id="CM002798">
    <property type="protein sequence ID" value="KZN94444.1"/>
    <property type="molecule type" value="Genomic_DNA"/>
</dbReference>
<dbReference type="AlphaFoldDB" id="A0A167YRM6"/>
<protein>
    <submittedName>
        <fullName evidence="2">Uncharacterized protein</fullName>
    </submittedName>
</protein>
<name>A0A167YRM6_PENCH</name>
<proteinExistence type="predicted"/>
<sequence length="70" mass="7812">MHRINGSSGMPVCQCIYSDMPYMPEAPIESAVKGLKNNKGSEKQQSAARRKNGDSNPHRIGILYRRHISV</sequence>
<feature type="region of interest" description="Disordered" evidence="1">
    <location>
        <begin position="36"/>
        <end position="60"/>
    </location>
</feature>
<reference evidence="2" key="1">
    <citation type="journal article" date="2014" name="Genome Announc.">
        <title>Complete sequencing and chromosome-scale genome assembly of the industrial progenitor strain P2niaD18 from the penicillin producer Penicillium chrysogenum.</title>
        <authorList>
            <person name="Specht T."/>
            <person name="Dahlmann T.A."/>
            <person name="Zadra I."/>
            <person name="Kurnsteiner H."/>
            <person name="Kuck U."/>
        </authorList>
    </citation>
    <scope>NUCLEOTIDE SEQUENCE [LARGE SCALE GENOMIC DNA]</scope>
    <source>
        <strain evidence="2">P2niaD18</strain>
    </source>
</reference>
<accession>A0A167YRM6</accession>